<evidence type="ECO:0000313" key="2">
    <source>
        <dbReference type="EMBL" id="PKC14337.1"/>
    </source>
</evidence>
<reference evidence="2 3" key="1">
    <citation type="submission" date="2016-04" db="EMBL/GenBank/DDBJ databases">
        <title>Genome analyses suggest a sexual origin of heterokaryosis in a supposedly ancient asexual fungus.</title>
        <authorList>
            <person name="Ropars J."/>
            <person name="Sedzielewska K."/>
            <person name="Noel J."/>
            <person name="Charron P."/>
            <person name="Farinelli L."/>
            <person name="Marton T."/>
            <person name="Kruger M."/>
            <person name="Pelin A."/>
            <person name="Brachmann A."/>
            <person name="Corradi N."/>
        </authorList>
    </citation>
    <scope>NUCLEOTIDE SEQUENCE [LARGE SCALE GENOMIC DNA]</scope>
    <source>
        <strain evidence="2 3">A5</strain>
    </source>
</reference>
<gene>
    <name evidence="2" type="ORF">RhiirA5_371558</name>
</gene>
<reference evidence="2 3" key="2">
    <citation type="submission" date="2017-09" db="EMBL/GenBank/DDBJ databases">
        <title>Extensive intraspecific genome diversity in a model arbuscular mycorrhizal fungus.</title>
        <authorList>
            <person name="Chen E.C."/>
            <person name="Morin E."/>
            <person name="Beaudet D."/>
            <person name="Noel J."/>
            <person name="Ndikumana S."/>
            <person name="Charron P."/>
            <person name="St-Onge C."/>
            <person name="Giorgi J."/>
            <person name="Grigoriev I.V."/>
            <person name="Roux C."/>
            <person name="Martin F.M."/>
            <person name="Corradi N."/>
        </authorList>
    </citation>
    <scope>NUCLEOTIDE SEQUENCE [LARGE SCALE GENOMIC DNA]</scope>
    <source>
        <strain evidence="2 3">A5</strain>
    </source>
</reference>
<protein>
    <recommendedName>
        <fullName evidence="4">Zn-finger domain-containing protein</fullName>
    </recommendedName>
</protein>
<proteinExistence type="predicted"/>
<organism evidence="2 3">
    <name type="scientific">Rhizophagus irregularis</name>
    <dbReference type="NCBI Taxonomy" id="588596"/>
    <lineage>
        <taxon>Eukaryota</taxon>
        <taxon>Fungi</taxon>
        <taxon>Fungi incertae sedis</taxon>
        <taxon>Mucoromycota</taxon>
        <taxon>Glomeromycotina</taxon>
        <taxon>Glomeromycetes</taxon>
        <taxon>Glomerales</taxon>
        <taxon>Glomeraceae</taxon>
        <taxon>Rhizophagus</taxon>
    </lineage>
</organism>
<comment type="caution">
    <text evidence="2">The sequence shown here is derived from an EMBL/GenBank/DDBJ whole genome shotgun (WGS) entry which is preliminary data.</text>
</comment>
<feature type="region of interest" description="Disordered" evidence="1">
    <location>
        <begin position="805"/>
        <end position="853"/>
    </location>
</feature>
<dbReference type="InterPro" id="IPR041078">
    <property type="entry name" value="Plavaka"/>
</dbReference>
<evidence type="ECO:0000256" key="1">
    <source>
        <dbReference type="SAM" id="MobiDB-lite"/>
    </source>
</evidence>
<dbReference type="AlphaFoldDB" id="A0A2N0Q5H9"/>
<feature type="compositionally biased region" description="Basic and acidic residues" evidence="1">
    <location>
        <begin position="824"/>
        <end position="839"/>
    </location>
</feature>
<evidence type="ECO:0008006" key="4">
    <source>
        <dbReference type="Google" id="ProtNLM"/>
    </source>
</evidence>
<dbReference type="Proteomes" id="UP000232722">
    <property type="component" value="Unassembled WGS sequence"/>
</dbReference>
<dbReference type="VEuPathDB" id="FungiDB:RhiirFUN_011819"/>
<dbReference type="Pfam" id="PF18759">
    <property type="entry name" value="Plavaka"/>
    <property type="match status" value="1"/>
</dbReference>
<dbReference type="VEuPathDB" id="FungiDB:FUN_018422"/>
<feature type="compositionally biased region" description="Low complexity" evidence="1">
    <location>
        <begin position="808"/>
        <end position="823"/>
    </location>
</feature>
<sequence>MYLDENNLTREESTNISEPVVARNNKQGPALSPILINDIITPCEEQISDINIHDAWKDDELLIFDENISEKEIQSDIESNDEIDNIFVETEDQYYQNYTLLFPTVVSSSILTVLDVRTAQKVQETKYAIPSFPNSAYEAFVHLLTKHNLSDFVANDIISLFNNFHMDSTAILPSNAKAARKLLDSMQIPHILYKKTVIMEYNQKQYILYHRTIYDTIKELLSNEDIFKHCVFDFMPKYLTNINGENERCYGEQYNSEWWGQAQSSISENSKVLSIILYSDATTCDVLGKTSEHPIYLTLGNIPNWRRSKPDAKALLAYLPRIKETNEFKKRKDCSMVKHYLFQRSLEVLIEPIRSGSFDLRTDNGIIWCYPFLSELLGDMPEHHSLTLTYSSPNCNMPCYTCITLRDEFNNPLIDHSTIQLRTPIMMQNVLNNGDATKYSLHNMKNIFWTLPQLNIYQACMPDRMHHLDLGLYKYQVEYTRDLLAEWCGSDGVIEFDDRLAKIPRFSGLKLFKHGLGNIKRFTAEEFRSMMRQLVFVVDGIIIKLHKSNYTTHQADNMDKQLVNLYVNWNQMYIFSRKDEFTESDLEIFKTLIINWAKGFIKLLSPYSPSQMQLPKLHNWMYHVIDAIKEHGAINGFVTETYESLHKKWVKNPYRISNRRDATLQMLNTVRRQNIINYLFQFSKPVGSNVKQNTSVMNGKIFTFELSSFDKFVSSYRNTTTLAPEALEAFNQFLPTLDKFFDLINLAEFITTHLIVSVKCNEIEDYTTYDGLCFGKVLMLCSVKISSFNEAFYLALNIYNITDEQDNNSDSNNNVEEIQNEENVGGRDGNRGRGQDRGQGRARNSSSERDNRE</sequence>
<accession>A0A2N0Q5H9</accession>
<evidence type="ECO:0000313" key="3">
    <source>
        <dbReference type="Proteomes" id="UP000232722"/>
    </source>
</evidence>
<dbReference type="EMBL" id="LLXJ01000140">
    <property type="protein sequence ID" value="PKC14337.1"/>
    <property type="molecule type" value="Genomic_DNA"/>
</dbReference>
<dbReference type="VEuPathDB" id="FungiDB:RhiirA1_387897"/>
<name>A0A2N0Q5H9_9GLOM</name>